<name>A0A1B6GN12_9HEMI</name>
<proteinExistence type="predicted"/>
<feature type="compositionally biased region" description="Pro residues" evidence="1">
    <location>
        <begin position="76"/>
        <end position="88"/>
    </location>
</feature>
<organism evidence="2">
    <name type="scientific">Cuerna arida</name>
    <dbReference type="NCBI Taxonomy" id="1464854"/>
    <lineage>
        <taxon>Eukaryota</taxon>
        <taxon>Metazoa</taxon>
        <taxon>Ecdysozoa</taxon>
        <taxon>Arthropoda</taxon>
        <taxon>Hexapoda</taxon>
        <taxon>Insecta</taxon>
        <taxon>Pterygota</taxon>
        <taxon>Neoptera</taxon>
        <taxon>Paraneoptera</taxon>
        <taxon>Hemiptera</taxon>
        <taxon>Auchenorrhyncha</taxon>
        <taxon>Membracoidea</taxon>
        <taxon>Cicadellidae</taxon>
        <taxon>Cicadellinae</taxon>
        <taxon>Proconiini</taxon>
        <taxon>Cuerna</taxon>
    </lineage>
</organism>
<accession>A0A1B6GN12</accession>
<sequence>LQGLSTTNNIPLSLNLALSLGLVPPPKPPSSSVIPNYPSYPIFIKPPLTSATTATLDLSATQTEPQNLKIKQEHLPPSPSPDNLPLPLPHTLLPPLLDPLQSLRDVKVPGYHSNGPSPDHVKKESYDSTSPPPPHKL</sequence>
<feature type="region of interest" description="Disordered" evidence="1">
    <location>
        <begin position="59"/>
        <end position="137"/>
    </location>
</feature>
<gene>
    <name evidence="2" type="ORF">g.44051</name>
</gene>
<dbReference type="AlphaFoldDB" id="A0A1B6GN12"/>
<evidence type="ECO:0000256" key="1">
    <source>
        <dbReference type="SAM" id="MobiDB-lite"/>
    </source>
</evidence>
<protein>
    <submittedName>
        <fullName evidence="2">Uncharacterized protein</fullName>
    </submittedName>
</protein>
<feature type="non-terminal residue" evidence="2">
    <location>
        <position position="137"/>
    </location>
</feature>
<feature type="compositionally biased region" description="Low complexity" evidence="1">
    <location>
        <begin position="89"/>
        <end position="100"/>
    </location>
</feature>
<feature type="non-terminal residue" evidence="2">
    <location>
        <position position="1"/>
    </location>
</feature>
<reference evidence="2" key="1">
    <citation type="submission" date="2015-11" db="EMBL/GenBank/DDBJ databases">
        <title>De novo transcriptome assembly of four potential Pierce s Disease insect vectors from Arizona vineyards.</title>
        <authorList>
            <person name="Tassone E.E."/>
        </authorList>
    </citation>
    <scope>NUCLEOTIDE SEQUENCE</scope>
</reference>
<dbReference type="EMBL" id="GECZ01005937">
    <property type="protein sequence ID" value="JAS63832.1"/>
    <property type="molecule type" value="Transcribed_RNA"/>
</dbReference>
<evidence type="ECO:0000313" key="2">
    <source>
        <dbReference type="EMBL" id="JAS63832.1"/>
    </source>
</evidence>